<feature type="transmembrane region" description="Helical" evidence="1">
    <location>
        <begin position="172"/>
        <end position="193"/>
    </location>
</feature>
<comment type="caution">
    <text evidence="2">The sequence shown here is derived from an EMBL/GenBank/DDBJ whole genome shotgun (WGS) entry which is preliminary data.</text>
</comment>
<keyword evidence="1" id="KW-0472">Membrane</keyword>
<feature type="transmembrane region" description="Helical" evidence="1">
    <location>
        <begin position="80"/>
        <end position="104"/>
    </location>
</feature>
<sequence>MSTDSQPDDTIAQAIISGSTYERLRYERHSYLRQTVPRTLALQSALLGALALLLPIYGLYPDSTAAFLPSVDPGVASPKVLLLGVFGGFLQLFGATLLVGSVLYRVRLAPLTERQAHAALNAEDFARYVGLGTGGLAIVLSLCLFAVGLGGGEMVSSYIAAMGRNPFVDSRFGISVAGVSLFAFVASVAVFYASRYLLVHLALFHRSGE</sequence>
<dbReference type="RefSeq" id="WP_053966985.1">
    <property type="nucleotide sequence ID" value="NZ_JAWJXX010000021.1"/>
</dbReference>
<evidence type="ECO:0000313" key="4">
    <source>
        <dbReference type="Proteomes" id="UP000037729"/>
    </source>
</evidence>
<dbReference type="Proteomes" id="UP000037729">
    <property type="component" value="Unassembled WGS sequence"/>
</dbReference>
<dbReference type="STRING" id="1705562.AMS69_05130"/>
<keyword evidence="1" id="KW-0812">Transmembrane</keyword>
<proteinExistence type="predicted"/>
<gene>
    <name evidence="2" type="ORF">AMS69_05130</name>
    <name evidence="3" type="ORF">GOC83_01245</name>
</gene>
<dbReference type="AlphaFoldDB" id="A0A0N0UA16"/>
<dbReference type="EMBL" id="LIUF01000001">
    <property type="protein sequence ID" value="KOX95234.1"/>
    <property type="molecule type" value="Genomic_DNA"/>
</dbReference>
<protein>
    <submittedName>
        <fullName evidence="2">Uncharacterized protein</fullName>
    </submittedName>
</protein>
<dbReference type="PATRIC" id="fig|1705562.3.peg.2013"/>
<name>A0A0N0UA16_9EURY</name>
<reference evidence="3" key="2">
    <citation type="submission" date="2019-12" db="EMBL/GenBank/DDBJ databases">
        <title>The whole-genome sequencing of Haloarcula japonica strain pws8.</title>
        <authorList>
            <person name="Verma D.K."/>
            <person name="Gopal K."/>
            <person name="Prasad E.S."/>
        </authorList>
    </citation>
    <scope>NUCLEOTIDE SEQUENCE</scope>
    <source>
        <strain evidence="3">Pws8</strain>
    </source>
</reference>
<evidence type="ECO:0000256" key="1">
    <source>
        <dbReference type="SAM" id="Phobius"/>
    </source>
</evidence>
<dbReference type="EMBL" id="WOWB01000001">
    <property type="protein sequence ID" value="NLV04763.1"/>
    <property type="molecule type" value="Genomic_DNA"/>
</dbReference>
<keyword evidence="1" id="KW-1133">Transmembrane helix</keyword>
<feature type="transmembrane region" description="Helical" evidence="1">
    <location>
        <begin position="40"/>
        <end position="60"/>
    </location>
</feature>
<evidence type="ECO:0000313" key="3">
    <source>
        <dbReference type="EMBL" id="NLV04763.1"/>
    </source>
</evidence>
<dbReference type="Proteomes" id="UP000610611">
    <property type="component" value="Unassembled WGS sequence"/>
</dbReference>
<evidence type="ECO:0000313" key="2">
    <source>
        <dbReference type="EMBL" id="KOX95234.1"/>
    </source>
</evidence>
<dbReference type="OrthoDB" id="161718at2157"/>
<reference evidence="2 4" key="1">
    <citation type="submission" date="2015-08" db="EMBL/GenBank/DDBJ databases">
        <title>Genomes of Isolates from Cabo Rojo, PR.</title>
        <authorList>
            <person name="Sanchez-Nieves R.L."/>
            <person name="Montalvo-Rodriguez R."/>
        </authorList>
    </citation>
    <scope>NUCLEOTIDE SEQUENCE [LARGE SCALE GENOMIC DNA]</scope>
    <source>
        <strain evidence="2 4">SL3</strain>
    </source>
</reference>
<accession>A0A0N0UA16</accession>
<keyword evidence="4" id="KW-1185">Reference proteome</keyword>
<organism evidence="2 4">
    <name type="scientific">Haloarcula rubripromontorii</name>
    <dbReference type="NCBI Taxonomy" id="1705562"/>
    <lineage>
        <taxon>Archaea</taxon>
        <taxon>Methanobacteriati</taxon>
        <taxon>Methanobacteriota</taxon>
        <taxon>Stenosarchaea group</taxon>
        <taxon>Halobacteria</taxon>
        <taxon>Halobacteriales</taxon>
        <taxon>Haloarculaceae</taxon>
        <taxon>Haloarcula</taxon>
    </lineage>
</organism>
<feature type="transmembrane region" description="Helical" evidence="1">
    <location>
        <begin position="125"/>
        <end position="152"/>
    </location>
</feature>